<dbReference type="RefSeq" id="WP_021318028.1">
    <property type="nucleotide sequence ID" value="NZ_AUWY01000076.1"/>
</dbReference>
<dbReference type="AlphaFoldDB" id="T0J2G0"/>
<keyword evidence="1" id="KW-1133">Transmembrane helix</keyword>
<gene>
    <name evidence="2" type="ORF">M529_11125</name>
</gene>
<dbReference type="Proteomes" id="UP000015523">
    <property type="component" value="Unassembled WGS sequence"/>
</dbReference>
<proteinExistence type="predicted"/>
<keyword evidence="1" id="KW-0812">Transmembrane</keyword>
<protein>
    <submittedName>
        <fullName evidence="2">Uncharacterized protein</fullName>
    </submittedName>
</protein>
<evidence type="ECO:0000313" key="2">
    <source>
        <dbReference type="EMBL" id="EQB32131.1"/>
    </source>
</evidence>
<dbReference type="PATRIC" id="fig|1346791.3.peg.2140"/>
<sequence length="40" mass="4304">MKKWDTGSAVRSIPRPHHWMLAAGALVLLGQVVPILAGLL</sequence>
<accession>T0J2G0</accession>
<comment type="caution">
    <text evidence="2">The sequence shown here is derived from an EMBL/GenBank/DDBJ whole genome shotgun (WGS) entry which is preliminary data.</text>
</comment>
<organism evidence="2 3">
    <name type="scientific">Sphingobium ummariense RL-3</name>
    <dbReference type="NCBI Taxonomy" id="1346791"/>
    <lineage>
        <taxon>Bacteria</taxon>
        <taxon>Pseudomonadati</taxon>
        <taxon>Pseudomonadota</taxon>
        <taxon>Alphaproteobacteria</taxon>
        <taxon>Sphingomonadales</taxon>
        <taxon>Sphingomonadaceae</taxon>
        <taxon>Sphingobium</taxon>
    </lineage>
</organism>
<keyword evidence="1" id="KW-0472">Membrane</keyword>
<reference evidence="2 3" key="1">
    <citation type="journal article" date="2013" name="Genome Announc.">
        <title>Draft Genome Sequence of Sphingobium ummariense Strain RL-3, a Hexachlorocyclohexane-Degrading Bacterium.</title>
        <authorList>
            <person name="Kohli P."/>
            <person name="Dua A."/>
            <person name="Sangwan N."/>
            <person name="Oldach P."/>
            <person name="Khurana J.P."/>
            <person name="Lal R."/>
        </authorList>
    </citation>
    <scope>NUCLEOTIDE SEQUENCE [LARGE SCALE GENOMIC DNA]</scope>
    <source>
        <strain evidence="2 3">RL-3</strain>
    </source>
</reference>
<dbReference type="EMBL" id="AUWY01000076">
    <property type="protein sequence ID" value="EQB32131.1"/>
    <property type="molecule type" value="Genomic_DNA"/>
</dbReference>
<evidence type="ECO:0000313" key="3">
    <source>
        <dbReference type="Proteomes" id="UP000015523"/>
    </source>
</evidence>
<keyword evidence="3" id="KW-1185">Reference proteome</keyword>
<evidence type="ECO:0000256" key="1">
    <source>
        <dbReference type="SAM" id="Phobius"/>
    </source>
</evidence>
<feature type="transmembrane region" description="Helical" evidence="1">
    <location>
        <begin position="20"/>
        <end position="39"/>
    </location>
</feature>
<name>T0J2G0_9SPHN</name>